<evidence type="ECO:0000259" key="2">
    <source>
        <dbReference type="Pfam" id="PF20255"/>
    </source>
</evidence>
<dbReference type="InterPro" id="IPR046541">
    <property type="entry name" value="DUF6606"/>
</dbReference>
<accession>A0A1E1JXV2</accession>
<evidence type="ECO:0000313" key="4">
    <source>
        <dbReference type="Proteomes" id="UP000178129"/>
    </source>
</evidence>
<dbReference type="InParanoid" id="A0A1E1JXV2"/>
<dbReference type="Pfam" id="PF20255">
    <property type="entry name" value="DUF6606"/>
    <property type="match status" value="1"/>
</dbReference>
<protein>
    <recommendedName>
        <fullName evidence="2">DUF6606 domain-containing protein</fullName>
    </recommendedName>
</protein>
<gene>
    <name evidence="3" type="ORF">RCO7_06814</name>
</gene>
<dbReference type="EMBL" id="FJUW01000004">
    <property type="protein sequence ID" value="CZS90643.1"/>
    <property type="molecule type" value="Genomic_DNA"/>
</dbReference>
<dbReference type="STRING" id="914237.A0A1E1JXV2"/>
<dbReference type="AlphaFoldDB" id="A0A1E1JXV2"/>
<sequence length="575" mass="64616">MYPSSYSLTQPLHLLPEKGRIAIHIGAQNAGLLISRVADQMNFKAFELFPDNESVIGSKGRAVSVPSSTFSDDAFQTTISQTLAKMSTEPVEEMHPQVTKSGQQLQEIRNTTRPDLVTEHLMSYFRACGEPVVVSTIWKKTREEVLWKDALLSWRRSPTWLLVHVSLQLTFSRLSADSSESLYKPFMAFLKSRVLDLFHGLSLESSLIYVMNAKTEQRILKLGDTGPQSWLAEVQEVLSRAAARIDSRWKSVISQNSRTPDFSTLQTFAHLSPRLDSLDASFGLAAFESWVEHHLSTWLEQHISDSTSCTRLNGLTEEYHDNASRHYEGNPEASSIAALTIMELWIYRDKSACYIFGILPDYNPGVVQSLFWSLLLPSKPQMVRLVKIERFLENCSARGCTVPKTVSTLWASQIQSPTMTCSTSSNPTEVVPHVEGVHLMSGYVVRGTDIEGAEMDIIEKHFSSKNFSQLEFLPSLPMNRALERCWGSMVLRGLLMQVLVLRCSPNPQWAPVMSPRVTVAQTLRGKSTRTALGEITWSSDHHSNRKSPLTEDGERSVKRRWTDNSDALDSENGAF</sequence>
<comment type="caution">
    <text evidence="3">The sequence shown here is derived from an EMBL/GenBank/DDBJ whole genome shotgun (WGS) entry which is preliminary data.</text>
</comment>
<keyword evidence="4" id="KW-1185">Reference proteome</keyword>
<name>A0A1E1JXV2_9HELO</name>
<feature type="region of interest" description="Disordered" evidence="1">
    <location>
        <begin position="537"/>
        <end position="575"/>
    </location>
</feature>
<feature type="domain" description="DUF6606" evidence="2">
    <location>
        <begin position="7"/>
        <end position="195"/>
    </location>
</feature>
<feature type="compositionally biased region" description="Basic and acidic residues" evidence="1">
    <location>
        <begin position="548"/>
        <end position="563"/>
    </location>
</feature>
<dbReference type="Proteomes" id="UP000178129">
    <property type="component" value="Unassembled WGS sequence"/>
</dbReference>
<organism evidence="3 4">
    <name type="scientific">Rhynchosporium graminicola</name>
    <dbReference type="NCBI Taxonomy" id="2792576"/>
    <lineage>
        <taxon>Eukaryota</taxon>
        <taxon>Fungi</taxon>
        <taxon>Dikarya</taxon>
        <taxon>Ascomycota</taxon>
        <taxon>Pezizomycotina</taxon>
        <taxon>Leotiomycetes</taxon>
        <taxon>Helotiales</taxon>
        <taxon>Ploettnerulaceae</taxon>
        <taxon>Rhynchosporium</taxon>
    </lineage>
</organism>
<proteinExistence type="predicted"/>
<evidence type="ECO:0000313" key="3">
    <source>
        <dbReference type="EMBL" id="CZS90643.1"/>
    </source>
</evidence>
<evidence type="ECO:0000256" key="1">
    <source>
        <dbReference type="SAM" id="MobiDB-lite"/>
    </source>
</evidence>
<reference evidence="4" key="1">
    <citation type="submission" date="2016-03" db="EMBL/GenBank/DDBJ databases">
        <authorList>
            <person name="Ploux O."/>
        </authorList>
    </citation>
    <scope>NUCLEOTIDE SEQUENCE [LARGE SCALE GENOMIC DNA]</scope>
    <source>
        <strain evidence="4">UK7</strain>
    </source>
</reference>